<evidence type="ECO:0000313" key="2">
    <source>
        <dbReference type="Proteomes" id="UP001652582"/>
    </source>
</evidence>
<evidence type="ECO:0000313" key="3">
    <source>
        <dbReference type="RefSeq" id="XP_052743730.1"/>
    </source>
</evidence>
<name>A0ABM3LXD1_BICAN</name>
<sequence length="124" mass="14026">MQYLLVLTAVFSVALSLPSLTYDPEYDNFNAEELVENVRLLRSYGKCFLGEGPCTAEGADIKNIIPEAVKTSCSKCTPRQQHLVRTVARAFQTKLPELWQQLVDKQDPKGELRDAFKQFLDSDN</sequence>
<gene>
    <name evidence="3" type="primary">LOC112049028</name>
</gene>
<reference evidence="3" key="1">
    <citation type="submission" date="2025-08" db="UniProtKB">
        <authorList>
            <consortium name="RefSeq"/>
        </authorList>
    </citation>
    <scope>IDENTIFICATION</scope>
</reference>
<evidence type="ECO:0000256" key="1">
    <source>
        <dbReference type="SAM" id="SignalP"/>
    </source>
</evidence>
<protein>
    <submittedName>
        <fullName evidence="3">Allergen Tha p 1-like</fullName>
    </submittedName>
</protein>
<dbReference type="PANTHER" id="PTHR11257">
    <property type="entry name" value="CHEMOSENSORY PROTEIN-RELATED"/>
    <property type="match status" value="1"/>
</dbReference>
<dbReference type="InterPro" id="IPR036682">
    <property type="entry name" value="OS_D_A10/PebIII_sf"/>
</dbReference>
<feature type="chain" id="PRO_5046335011" evidence="1">
    <location>
        <begin position="17"/>
        <end position="124"/>
    </location>
</feature>
<dbReference type="GeneID" id="112049028"/>
<accession>A0ABM3LXD1</accession>
<keyword evidence="1" id="KW-0732">Signal</keyword>
<organism evidence="2 3">
    <name type="scientific">Bicyclus anynana</name>
    <name type="common">Squinting bush brown butterfly</name>
    <dbReference type="NCBI Taxonomy" id="110368"/>
    <lineage>
        <taxon>Eukaryota</taxon>
        <taxon>Metazoa</taxon>
        <taxon>Ecdysozoa</taxon>
        <taxon>Arthropoda</taxon>
        <taxon>Hexapoda</taxon>
        <taxon>Insecta</taxon>
        <taxon>Pterygota</taxon>
        <taxon>Neoptera</taxon>
        <taxon>Endopterygota</taxon>
        <taxon>Lepidoptera</taxon>
        <taxon>Glossata</taxon>
        <taxon>Ditrysia</taxon>
        <taxon>Papilionoidea</taxon>
        <taxon>Nymphalidae</taxon>
        <taxon>Satyrinae</taxon>
        <taxon>Satyrini</taxon>
        <taxon>Mycalesina</taxon>
        <taxon>Bicyclus</taxon>
    </lineage>
</organism>
<dbReference type="Gene3D" id="1.10.2080.10">
    <property type="entry name" value="Insect odorant-binding protein A10/Ejaculatory bulb-specific protein 3"/>
    <property type="match status" value="1"/>
</dbReference>
<dbReference type="InterPro" id="IPR005055">
    <property type="entry name" value="A10/PebIII"/>
</dbReference>
<dbReference type="Proteomes" id="UP001652582">
    <property type="component" value="Chromosome 20"/>
</dbReference>
<dbReference type="Pfam" id="PF03392">
    <property type="entry name" value="OS-D"/>
    <property type="match status" value="1"/>
</dbReference>
<dbReference type="RefSeq" id="XP_052743730.1">
    <property type="nucleotide sequence ID" value="XM_052887770.1"/>
</dbReference>
<proteinExistence type="predicted"/>
<keyword evidence="2" id="KW-1185">Reference proteome</keyword>
<dbReference type="SUPFAM" id="SSF100910">
    <property type="entry name" value="Chemosensory protein Csp2"/>
    <property type="match status" value="1"/>
</dbReference>
<feature type="signal peptide" evidence="1">
    <location>
        <begin position="1"/>
        <end position="16"/>
    </location>
</feature>
<dbReference type="PANTHER" id="PTHR11257:SF13">
    <property type="entry name" value="GEO07322P1"/>
    <property type="match status" value="1"/>
</dbReference>